<evidence type="ECO:0000256" key="12">
    <source>
        <dbReference type="ARBA" id="ARBA00023002"/>
    </source>
</evidence>
<dbReference type="InterPro" id="IPR036856">
    <property type="entry name" value="Ald_Oxase/Xan_DH_a/b_sf"/>
</dbReference>
<accession>A0A9N9MC68</accession>
<dbReference type="PROSITE" id="PS51387">
    <property type="entry name" value="FAD_PCMH"/>
    <property type="match status" value="1"/>
</dbReference>
<dbReference type="Pfam" id="PF02738">
    <property type="entry name" value="MoCoBD_1"/>
    <property type="match status" value="1"/>
</dbReference>
<evidence type="ECO:0000256" key="1">
    <source>
        <dbReference type="ARBA" id="ARBA00001974"/>
    </source>
</evidence>
<evidence type="ECO:0000256" key="5">
    <source>
        <dbReference type="ARBA" id="ARBA00013123"/>
    </source>
</evidence>
<comment type="cofactor">
    <cofactor evidence="17">
        <name>[2Fe-2S] cluster</name>
        <dbReference type="ChEBI" id="CHEBI:190135"/>
    </cofactor>
</comment>
<dbReference type="SUPFAM" id="SSF47741">
    <property type="entry name" value="CO dehydrogenase ISP C-domain like"/>
    <property type="match status" value="1"/>
</dbReference>
<evidence type="ECO:0000313" key="27">
    <source>
        <dbReference type="Proteomes" id="UP001152799"/>
    </source>
</evidence>
<evidence type="ECO:0000256" key="8">
    <source>
        <dbReference type="ARBA" id="ARBA00022630"/>
    </source>
</evidence>
<comment type="cofactor">
    <cofactor evidence="1 22">
        <name>FAD</name>
        <dbReference type="ChEBI" id="CHEBI:57692"/>
    </cofactor>
</comment>
<evidence type="ECO:0000256" key="18">
    <source>
        <dbReference type="ARBA" id="ARBA00049017"/>
    </source>
</evidence>
<feature type="binding site" evidence="23">
    <location>
        <position position="156"/>
    </location>
    <ligand>
        <name>[2Fe-2S] cluster</name>
        <dbReference type="ChEBI" id="CHEBI:190135"/>
        <label>2</label>
    </ligand>
</feature>
<dbReference type="PANTHER" id="PTHR45444">
    <property type="entry name" value="XANTHINE DEHYDROGENASE"/>
    <property type="match status" value="1"/>
</dbReference>
<dbReference type="PIRSF" id="PIRSF000127">
    <property type="entry name" value="Xanthine_DH"/>
    <property type="match status" value="1"/>
</dbReference>
<dbReference type="InterPro" id="IPR000674">
    <property type="entry name" value="Ald_Oxase/Xan_DH_a/b"/>
</dbReference>
<dbReference type="SUPFAM" id="SSF54665">
    <property type="entry name" value="CO dehydrogenase molybdoprotein N-domain-like"/>
    <property type="match status" value="1"/>
</dbReference>
<feature type="active site" description="Proton acceptor" evidence="21">
    <location>
        <position position="1287"/>
    </location>
</feature>
<dbReference type="Gene3D" id="3.30.390.50">
    <property type="entry name" value="CO dehydrogenase flavoprotein, C-terminal domain"/>
    <property type="match status" value="1"/>
</dbReference>
<feature type="binding site" evidence="22">
    <location>
        <position position="446"/>
    </location>
    <ligand>
        <name>FAD</name>
        <dbReference type="ChEBI" id="CHEBI:57692"/>
    </ligand>
</feature>
<dbReference type="EMBL" id="OU892277">
    <property type="protein sequence ID" value="CAG9760635.1"/>
    <property type="molecule type" value="Genomic_DNA"/>
</dbReference>
<dbReference type="SUPFAM" id="SSF55447">
    <property type="entry name" value="CO dehydrogenase flavoprotein C-terminal domain-like"/>
    <property type="match status" value="1"/>
</dbReference>
<comment type="catalytic activity">
    <reaction evidence="18">
        <text>xanthine + NAD(+) + H2O = urate + NADH + H(+)</text>
        <dbReference type="Rhea" id="RHEA:16669"/>
        <dbReference type="ChEBI" id="CHEBI:15377"/>
        <dbReference type="ChEBI" id="CHEBI:15378"/>
        <dbReference type="ChEBI" id="CHEBI:17712"/>
        <dbReference type="ChEBI" id="CHEBI:17775"/>
        <dbReference type="ChEBI" id="CHEBI:57540"/>
        <dbReference type="ChEBI" id="CHEBI:57945"/>
        <dbReference type="EC" id="1.17.1.4"/>
    </reaction>
</comment>
<feature type="binding site" evidence="23">
    <location>
        <position position="158"/>
    </location>
    <ligand>
        <name>[2Fe-2S] cluster</name>
        <dbReference type="ChEBI" id="CHEBI:190135"/>
        <label>2</label>
    </ligand>
</feature>
<feature type="binding site" evidence="23">
    <location>
        <position position="938"/>
    </location>
    <ligand>
        <name>Mo-molybdopterin</name>
        <dbReference type="ChEBI" id="CHEBI:71302"/>
    </ligand>
    <ligandPart>
        <name>Mo</name>
        <dbReference type="ChEBI" id="CHEBI:28685"/>
    </ligandPart>
</feature>
<feature type="binding site" evidence="22">
    <location>
        <position position="360"/>
    </location>
    <ligand>
        <name>FAD</name>
        <dbReference type="ChEBI" id="CHEBI:57692"/>
    </ligand>
</feature>
<evidence type="ECO:0000256" key="6">
    <source>
        <dbReference type="ARBA" id="ARBA00019394"/>
    </source>
</evidence>
<dbReference type="InterPro" id="IPR016167">
    <property type="entry name" value="FAD-bd_PCMH_sub1"/>
</dbReference>
<keyword evidence="13 23" id="KW-0408">Iron</keyword>
<keyword evidence="7 23" id="KW-0500">Molybdenum</keyword>
<dbReference type="Pfam" id="PF01799">
    <property type="entry name" value="Fer2_2"/>
    <property type="match status" value="1"/>
</dbReference>
<keyword evidence="27" id="KW-1185">Reference proteome</keyword>
<feature type="binding site" evidence="22">
    <location>
        <position position="828"/>
    </location>
    <ligand>
        <name>substrate</name>
    </ligand>
</feature>
<dbReference type="InterPro" id="IPR001041">
    <property type="entry name" value="2Fe-2S_ferredoxin-type"/>
</dbReference>
<evidence type="ECO:0000256" key="14">
    <source>
        <dbReference type="ARBA" id="ARBA00023014"/>
    </source>
</evidence>
<evidence type="ECO:0000256" key="15">
    <source>
        <dbReference type="ARBA" id="ARBA00023027"/>
    </source>
</evidence>
<dbReference type="InterPro" id="IPR036884">
    <property type="entry name" value="2Fe-2S-bd_dom_sf"/>
</dbReference>
<keyword evidence="14 23" id="KW-0411">Iron-sulfur</keyword>
<feature type="domain" description="2Fe-2S ferredoxin-type" evidence="24">
    <location>
        <begin position="12"/>
        <end position="99"/>
    </location>
</feature>
<feature type="binding site" evidence="23">
    <location>
        <position position="81"/>
    </location>
    <ligand>
        <name>[2Fe-2S] cluster</name>
        <dbReference type="ChEBI" id="CHEBI:190135"/>
        <label>1</label>
    </ligand>
</feature>
<evidence type="ECO:0000256" key="22">
    <source>
        <dbReference type="PIRSR" id="PIRSR000127-2"/>
    </source>
</evidence>
<dbReference type="Gene3D" id="1.10.150.120">
    <property type="entry name" value="[2Fe-2S]-binding domain"/>
    <property type="match status" value="1"/>
</dbReference>
<feature type="binding site" evidence="23">
    <location>
        <position position="59"/>
    </location>
    <ligand>
        <name>[2Fe-2S] cluster</name>
        <dbReference type="ChEBI" id="CHEBI:190135"/>
        <label>1</label>
    </ligand>
</feature>
<dbReference type="InterPro" id="IPR008274">
    <property type="entry name" value="AldOxase/xan_DH_MoCoBD1"/>
</dbReference>
<evidence type="ECO:0000256" key="16">
    <source>
        <dbReference type="ARBA" id="ARBA00023140"/>
    </source>
</evidence>
<dbReference type="InterPro" id="IPR036318">
    <property type="entry name" value="FAD-bd_PCMH-like_sf"/>
</dbReference>
<dbReference type="Gene3D" id="3.10.20.30">
    <property type="match status" value="1"/>
</dbReference>
<comment type="subunit">
    <text evidence="4">Homodimer.</text>
</comment>
<dbReference type="InterPro" id="IPR037165">
    <property type="entry name" value="AldOxase/xan_DH_Mopterin-bd_sf"/>
</dbReference>
<evidence type="ECO:0000256" key="9">
    <source>
        <dbReference type="ARBA" id="ARBA00022714"/>
    </source>
</evidence>
<keyword evidence="16" id="KW-0576">Peroxisome</keyword>
<feature type="binding site" evidence="23">
    <location>
        <position position="124"/>
    </location>
    <ligand>
        <name>[2Fe-2S] cluster</name>
        <dbReference type="ChEBI" id="CHEBI:190135"/>
        <label>2</label>
    </ligand>
</feature>
<dbReference type="Pfam" id="PF20256">
    <property type="entry name" value="MoCoBD_2"/>
    <property type="match status" value="1"/>
</dbReference>
<dbReference type="InterPro" id="IPR016169">
    <property type="entry name" value="FAD-bd_PCMH_sub2"/>
</dbReference>
<dbReference type="Proteomes" id="UP001152799">
    <property type="component" value="Chromosome 1"/>
</dbReference>
<comment type="function">
    <text evidence="20">Key enzyme in purine degradation. Catalyzes the oxidation of hypoxanthine to xanthine. Catalyzes the oxidation of xanthine to uric acid.</text>
</comment>
<dbReference type="InterPro" id="IPR036010">
    <property type="entry name" value="2Fe-2S_ferredoxin-like_sf"/>
</dbReference>
<evidence type="ECO:0000256" key="19">
    <source>
        <dbReference type="ARBA" id="ARBA00049517"/>
    </source>
</evidence>
<feature type="binding site" evidence="23">
    <location>
        <position position="56"/>
    </location>
    <ligand>
        <name>[2Fe-2S] cluster</name>
        <dbReference type="ChEBI" id="CHEBI:190135"/>
        <label>1</label>
    </ligand>
</feature>
<dbReference type="Gene3D" id="3.30.365.10">
    <property type="entry name" value="Aldehyde oxidase/xanthine dehydrogenase, molybdopterin binding domain"/>
    <property type="match status" value="4"/>
</dbReference>
<dbReference type="Gene3D" id="3.90.1170.50">
    <property type="entry name" value="Aldehyde oxidase/xanthine dehydrogenase, a/b hammerhead"/>
    <property type="match status" value="1"/>
</dbReference>
<dbReference type="GO" id="GO:0051537">
    <property type="term" value="F:2 iron, 2 sulfur cluster binding"/>
    <property type="evidence" value="ECO:0007669"/>
    <property type="project" value="UniProtKB-KW"/>
</dbReference>
<dbReference type="InterPro" id="IPR016166">
    <property type="entry name" value="FAD-bd_PCMH"/>
</dbReference>
<protein>
    <recommendedName>
        <fullName evidence="6">Xanthine dehydrogenase</fullName>
        <ecNumber evidence="5">1.17.1.4</ecNumber>
    </recommendedName>
</protein>
<comment type="subcellular location">
    <subcellularLocation>
        <location evidence="2">Peroxisome</location>
    </subcellularLocation>
</comment>
<dbReference type="FunFam" id="3.30.43.10:FF:000001">
    <property type="entry name" value="Xanthine dehydrogenase/oxidase"/>
    <property type="match status" value="1"/>
</dbReference>
<comment type="cofactor">
    <cofactor evidence="23">
        <name>[2Fe-2S] cluster</name>
        <dbReference type="ChEBI" id="CHEBI:190135"/>
    </cofactor>
    <text evidence="23">Binds 2 [2Fe-2S] clusters.</text>
</comment>
<dbReference type="FunFam" id="3.30.365.10:FF:000004">
    <property type="entry name" value="Xanthine dehydrogenase oxidase"/>
    <property type="match status" value="1"/>
</dbReference>
<evidence type="ECO:0000259" key="25">
    <source>
        <dbReference type="PROSITE" id="PS51387"/>
    </source>
</evidence>
<dbReference type="EC" id="1.17.1.4" evidence="5"/>
<feature type="binding site" evidence="23">
    <location>
        <position position="121"/>
    </location>
    <ligand>
        <name>[2Fe-2S] cluster</name>
        <dbReference type="ChEBI" id="CHEBI:190135"/>
        <label>2</label>
    </ligand>
</feature>
<evidence type="ECO:0000256" key="20">
    <source>
        <dbReference type="ARBA" id="ARBA00053333"/>
    </source>
</evidence>
<dbReference type="GO" id="GO:0005506">
    <property type="term" value="F:iron ion binding"/>
    <property type="evidence" value="ECO:0007669"/>
    <property type="project" value="InterPro"/>
</dbReference>
<organism evidence="26 27">
    <name type="scientific">Ceutorhynchus assimilis</name>
    <name type="common">cabbage seed weevil</name>
    <dbReference type="NCBI Taxonomy" id="467358"/>
    <lineage>
        <taxon>Eukaryota</taxon>
        <taxon>Metazoa</taxon>
        <taxon>Ecdysozoa</taxon>
        <taxon>Arthropoda</taxon>
        <taxon>Hexapoda</taxon>
        <taxon>Insecta</taxon>
        <taxon>Pterygota</taxon>
        <taxon>Neoptera</taxon>
        <taxon>Endopterygota</taxon>
        <taxon>Coleoptera</taxon>
        <taxon>Polyphaga</taxon>
        <taxon>Cucujiformia</taxon>
        <taxon>Curculionidae</taxon>
        <taxon>Ceutorhynchinae</taxon>
        <taxon>Ceutorhynchus</taxon>
    </lineage>
</organism>
<dbReference type="Pfam" id="PF01315">
    <property type="entry name" value="Ald_Xan_dh_C"/>
    <property type="match status" value="1"/>
</dbReference>
<keyword evidence="9 23" id="KW-0001">2Fe-2S</keyword>
<evidence type="ECO:0000256" key="23">
    <source>
        <dbReference type="PIRSR" id="PIRSR000127-3"/>
    </source>
</evidence>
<evidence type="ECO:0000313" key="26">
    <source>
        <dbReference type="EMBL" id="CAG9760635.1"/>
    </source>
</evidence>
<keyword evidence="8" id="KW-0285">Flavoprotein</keyword>
<evidence type="ECO:0000256" key="2">
    <source>
        <dbReference type="ARBA" id="ARBA00004275"/>
    </source>
</evidence>
<dbReference type="GO" id="GO:0004854">
    <property type="term" value="F:xanthine dehydrogenase activity"/>
    <property type="evidence" value="ECO:0007669"/>
    <property type="project" value="UniProtKB-EC"/>
</dbReference>
<dbReference type="SMART" id="SM01092">
    <property type="entry name" value="CO_deh_flav_C"/>
    <property type="match status" value="1"/>
</dbReference>
<evidence type="ECO:0000256" key="7">
    <source>
        <dbReference type="ARBA" id="ARBA00022505"/>
    </source>
</evidence>
<dbReference type="InterPro" id="IPR006058">
    <property type="entry name" value="2Fe2S_fd_BS"/>
</dbReference>
<feature type="binding site" evidence="23">
    <location>
        <position position="1105"/>
    </location>
    <ligand>
        <name>Mo-molybdopterin</name>
        <dbReference type="ChEBI" id="CHEBI:71302"/>
    </ligand>
    <ligandPart>
        <name>Mo</name>
        <dbReference type="ChEBI" id="CHEBI:28685"/>
    </ligandPart>
</feature>
<dbReference type="FunFam" id="1.10.150.120:FF:000001">
    <property type="entry name" value="Aldehyde oxidase 1"/>
    <property type="match status" value="1"/>
</dbReference>
<dbReference type="SUPFAM" id="SSF56003">
    <property type="entry name" value="Molybdenum cofactor-binding domain"/>
    <property type="match status" value="1"/>
</dbReference>
<feature type="domain" description="FAD-binding PCMH-type" evidence="25">
    <location>
        <begin position="252"/>
        <end position="438"/>
    </location>
</feature>
<feature type="binding site" evidence="22">
    <location>
        <position position="940"/>
    </location>
    <ligand>
        <name>substrate</name>
    </ligand>
</feature>
<feature type="binding site" evidence="23">
    <location>
        <position position="793"/>
    </location>
    <ligand>
        <name>Mo-molybdopterin</name>
        <dbReference type="ChEBI" id="CHEBI:71302"/>
    </ligand>
    <ligandPart>
        <name>Mo</name>
        <dbReference type="ChEBI" id="CHEBI:28685"/>
    </ligandPart>
</feature>
<comment type="catalytic activity">
    <reaction evidence="19">
        <text>hypoxanthine + NAD(+) + H2O = xanthine + NADH + H(+)</text>
        <dbReference type="Rhea" id="RHEA:24670"/>
        <dbReference type="ChEBI" id="CHEBI:15377"/>
        <dbReference type="ChEBI" id="CHEBI:15378"/>
        <dbReference type="ChEBI" id="CHEBI:17368"/>
        <dbReference type="ChEBI" id="CHEBI:17712"/>
        <dbReference type="ChEBI" id="CHEBI:57540"/>
        <dbReference type="ChEBI" id="CHEBI:57945"/>
        <dbReference type="EC" id="1.17.1.4"/>
    </reaction>
</comment>
<dbReference type="Gene3D" id="3.30.465.10">
    <property type="match status" value="1"/>
</dbReference>
<keyword evidence="11 22" id="KW-0274">FAD</keyword>
<dbReference type="SUPFAM" id="SSF54292">
    <property type="entry name" value="2Fe-2S ferredoxin-like"/>
    <property type="match status" value="1"/>
</dbReference>
<evidence type="ECO:0000259" key="24">
    <source>
        <dbReference type="PROSITE" id="PS51085"/>
    </source>
</evidence>
<evidence type="ECO:0000256" key="10">
    <source>
        <dbReference type="ARBA" id="ARBA00022723"/>
    </source>
</evidence>
<dbReference type="InterPro" id="IPR012675">
    <property type="entry name" value="Beta-grasp_dom_sf"/>
</dbReference>
<evidence type="ECO:0000256" key="11">
    <source>
        <dbReference type="ARBA" id="ARBA00022827"/>
    </source>
</evidence>
<comment type="similarity">
    <text evidence="3">Belongs to the xanthine dehydrogenase family.</text>
</comment>
<keyword evidence="15" id="KW-0520">NAD</keyword>
<reference evidence="26" key="1">
    <citation type="submission" date="2022-01" db="EMBL/GenBank/DDBJ databases">
        <authorList>
            <person name="King R."/>
        </authorList>
    </citation>
    <scope>NUCLEOTIDE SEQUENCE</scope>
</reference>
<sequence length="1355" mass="150777">MVIADGRKKLSDTLVFYVNGKKIEDANIDPEWTLLYYLRNKLRLCGTKLGCGEGGCGACTVMVSKYDRTRKKEIHIPVNACLAPVCSMHGLAVTTTEGIGSTRSRLHPIQERIAKAHGSQCGFCTPGMVMSMYTLLRQSPKPKMKEMEEAFQGNLCRCTGYRPIIEGFKTFTEEWEVGRNANLVNGSNGACGMGEKCCKLQNGTSNRQEEKDKSEERLFKAEEFVPYHPSQEPIFPPELKLYDKYDKHYLLIQGPNVTWHRPTTLEDFLELKYNFPDAKIVVGNTEIGVETKFKKMLYPVIIQPTVIEELNSIEETARGVTVGAAVTLTDMGDYLKGQIEKHPEYQTRIFKAIVEMLYWFAGKQIRSVGAIGGNIMTGSPISDMLPILMATKVELEVEHRKNGQRIVVLDGNFFTGYRKTVLQPDEILRAIHIPFTTKNQYFKAYKQARRREDDIAIVNAAVNVTFENDNSNLIQKISFGFGGMSYKTVNAPKTEKNLVGEPWNKQTLDKIYSLLLEDLPLDPSAPGGMIQYRKSLVLSLFTKAFIAISEQLPNKVKTDELSEREYSGGEGVCEPEQKSSQYFSVVPETQEKHDALARPMVHASAFKQASGEAIYCDDIPRFDRELCLAFVTSIRAHAKIISIDPSAALKLDGVEGFVGIEDIGVELNVWGSIIRDEKVFYFDEVTSHGQIIAGIVAKTQAIAQKAAKMVKVEYEDLEPVIISIEDAIERKSFFQDPLHVIQPRGDLERVFRDAPHVYEGQCRMGGQEHFYFETHGLVAVPKEDEMEIYSSTQNPTEVQHLCAHVLGSHQHKVTCNVKRIGGGFGGKESKAAMVALPTVIAAKKFNRPIRVILDRDEDMVMCAGRHPCLAKYKVAFDDRGKILGCDVRIYLNAGYSQDLSMGVCERALAHVENAYNIPVCRATGWICKTNIPSNTAFRGFGGPQGMFVAENIVQDIADYLGIERINVSEVNLYENGQLTPYNQLLDNCTLDKCWKECITSSEFYKRKKEIESFNELHKYKKRGISLIPTKFGVAFGAIFLNQAGALVNIYVDGSVLVHHAGIEMGQGIFTKMIQIVSRALNIPTKKINNKTTNTDIVPNTSPTAASTGSDLNGMAVLNACNILNERLAPIKAANPKGKWEDWIKAAYLQRISLSAQGFYKAPNLGHDWKTNQGNLFSYFTYGAACSEVEIDTLTGDHKVVRTDIVMDLGESLNPAIDIGQIEGAFMQGYGLFILEELVYSPNGLLFTRGPGTYKIPGFGDIPAELNVSLLKGTSNPRAVYSSKAVGEPPLFLASSVLFAIKEAIKAARLENGITENFKIESPATASRIRMACKDNITSKLKEPEPDSFKPWNKVV</sequence>
<dbReference type="FunFam" id="3.30.365.10:FF:000003">
    <property type="entry name" value="Aldehyde oxidase 1"/>
    <property type="match status" value="1"/>
</dbReference>
<keyword evidence="12" id="KW-0560">Oxidoreductase</keyword>
<name>A0A9N9MC68_9CUCU</name>
<dbReference type="InterPro" id="IPR005107">
    <property type="entry name" value="CO_DH_flav_C"/>
</dbReference>
<dbReference type="Pfam" id="PF00941">
    <property type="entry name" value="FAD_binding_5"/>
    <property type="match status" value="1"/>
</dbReference>
<feature type="binding site" evidence="23">
    <location>
        <position position="51"/>
    </location>
    <ligand>
        <name>[2Fe-2S] cluster</name>
        <dbReference type="ChEBI" id="CHEBI:190135"/>
        <label>1</label>
    </ligand>
</feature>
<evidence type="ECO:0000256" key="13">
    <source>
        <dbReference type="ARBA" id="ARBA00023004"/>
    </source>
</evidence>
<feature type="binding site" evidence="22">
    <location>
        <position position="906"/>
    </location>
    <ligand>
        <name>substrate</name>
    </ligand>
</feature>
<dbReference type="InterPro" id="IPR002346">
    <property type="entry name" value="Mopterin_DH_FAD-bd"/>
</dbReference>
<dbReference type="Pfam" id="PF00111">
    <property type="entry name" value="Fer2"/>
    <property type="match status" value="1"/>
</dbReference>
<evidence type="ECO:0000256" key="17">
    <source>
        <dbReference type="ARBA" id="ARBA00034078"/>
    </source>
</evidence>
<feature type="binding site" evidence="22">
    <location>
        <position position="383"/>
    </location>
    <ligand>
        <name>FAD</name>
        <dbReference type="ChEBI" id="CHEBI:57692"/>
    </ligand>
</feature>
<dbReference type="PROSITE" id="PS00197">
    <property type="entry name" value="2FE2S_FER_1"/>
    <property type="match status" value="1"/>
</dbReference>
<dbReference type="PROSITE" id="PS51085">
    <property type="entry name" value="2FE2S_FER_2"/>
    <property type="match status" value="1"/>
</dbReference>
<comment type="cofactor">
    <cofactor evidence="23">
        <name>Mo-molybdopterin</name>
        <dbReference type="ChEBI" id="CHEBI:71302"/>
    </cofactor>
    <text evidence="23">Binds 1 Mo-molybdopterin (Mo-MPT) cofactor per subunit.</text>
</comment>
<dbReference type="OrthoDB" id="8300278at2759"/>
<evidence type="ECO:0000256" key="21">
    <source>
        <dbReference type="PIRSR" id="PIRSR000127-1"/>
    </source>
</evidence>
<feature type="binding site" evidence="23">
    <location>
        <position position="824"/>
    </location>
    <ligand>
        <name>Mo-molybdopterin</name>
        <dbReference type="ChEBI" id="CHEBI:71302"/>
    </ligand>
    <ligandPart>
        <name>Mo</name>
        <dbReference type="ChEBI" id="CHEBI:28685"/>
    </ligandPart>
</feature>
<evidence type="ECO:0000256" key="4">
    <source>
        <dbReference type="ARBA" id="ARBA00011738"/>
    </source>
</evidence>
<dbReference type="GO" id="GO:0005777">
    <property type="term" value="C:peroxisome"/>
    <property type="evidence" value="ECO:0007669"/>
    <property type="project" value="UniProtKB-SubCell"/>
</dbReference>
<feature type="binding site" evidence="22">
    <location>
        <begin position="280"/>
        <end position="287"/>
    </location>
    <ligand>
        <name>FAD</name>
        <dbReference type="ChEBI" id="CHEBI:57692"/>
    </ligand>
</feature>
<dbReference type="GO" id="GO:0071949">
    <property type="term" value="F:FAD binding"/>
    <property type="evidence" value="ECO:0007669"/>
    <property type="project" value="InterPro"/>
</dbReference>
<proteinExistence type="inferred from homology"/>
<dbReference type="InterPro" id="IPR014307">
    <property type="entry name" value="Xanthine_DH_ssu"/>
</dbReference>
<feature type="binding site" evidence="22">
    <location>
        <position position="428"/>
    </location>
    <ligand>
        <name>FAD</name>
        <dbReference type="ChEBI" id="CHEBI:57692"/>
    </ligand>
</feature>
<dbReference type="FunFam" id="3.10.20.30:FF:000015">
    <property type="entry name" value="Aldehyde oxidase 1"/>
    <property type="match status" value="1"/>
</dbReference>
<dbReference type="SMART" id="SM01008">
    <property type="entry name" value="Ald_Xan_dh_C"/>
    <property type="match status" value="1"/>
</dbReference>
<dbReference type="Gene3D" id="3.30.43.10">
    <property type="entry name" value="Uridine Diphospho-n-acetylenolpyruvylglucosamine Reductase, domain 2"/>
    <property type="match status" value="1"/>
</dbReference>
<dbReference type="FunFam" id="3.30.465.10:FF:000004">
    <property type="entry name" value="Xanthine dehydrogenase/oxidase"/>
    <property type="match status" value="1"/>
</dbReference>
<gene>
    <name evidence="26" type="ORF">CEUTPL_LOCUS1358</name>
</gene>
<evidence type="ECO:0000256" key="3">
    <source>
        <dbReference type="ARBA" id="ARBA00006849"/>
    </source>
</evidence>
<dbReference type="FunFam" id="3.90.1170.50:FF:000001">
    <property type="entry name" value="Aldehyde oxidase 1"/>
    <property type="match status" value="1"/>
</dbReference>
<dbReference type="NCBIfam" id="TIGR02963">
    <property type="entry name" value="xanthine_xdhA"/>
    <property type="match status" value="1"/>
</dbReference>
<keyword evidence="10 23" id="KW-0479">Metal-binding</keyword>
<dbReference type="InterPro" id="IPR002888">
    <property type="entry name" value="2Fe-2S-bd"/>
</dbReference>
<dbReference type="Pfam" id="PF03450">
    <property type="entry name" value="CO_deh_flav_C"/>
    <property type="match status" value="1"/>
</dbReference>
<dbReference type="PANTHER" id="PTHR45444:SF3">
    <property type="entry name" value="XANTHINE DEHYDROGENASE"/>
    <property type="match status" value="1"/>
</dbReference>
<dbReference type="InterPro" id="IPR016208">
    <property type="entry name" value="Ald_Oxase/xanthine_DH-like"/>
</dbReference>
<dbReference type="InterPro" id="IPR046867">
    <property type="entry name" value="AldOxase/xan_DH_MoCoBD2"/>
</dbReference>
<dbReference type="InterPro" id="IPR036683">
    <property type="entry name" value="CO_DH_flav_C_dom_sf"/>
</dbReference>
<dbReference type="SUPFAM" id="SSF56176">
    <property type="entry name" value="FAD-binding/transporter-associated domain-like"/>
    <property type="match status" value="1"/>
</dbReference>